<evidence type="ECO:0000313" key="8">
    <source>
        <dbReference type="EMBL" id="MFH6565914.1"/>
    </source>
</evidence>
<dbReference type="RefSeq" id="WP_076383295.1">
    <property type="nucleotide sequence ID" value="NZ_JBINXA010000023.1"/>
</dbReference>
<feature type="active site" evidence="6">
    <location>
        <position position="157"/>
    </location>
</feature>
<gene>
    <name evidence="8" type="ORF">ACHMWK_08025</name>
</gene>
<evidence type="ECO:0000256" key="2">
    <source>
        <dbReference type="ARBA" id="ARBA00022676"/>
    </source>
</evidence>
<keyword evidence="3 6" id="KW-0808">Transferase</keyword>
<accession>A0ABW7LW57</accession>
<evidence type="ECO:0000259" key="7">
    <source>
        <dbReference type="PROSITE" id="PS52018"/>
    </source>
</evidence>
<keyword evidence="9" id="KW-1185">Reference proteome</keyword>
<organism evidence="8 9">
    <name type="scientific">Pseudomonas kulmbachensis</name>
    <dbReference type="NCBI Taxonomy" id="3043408"/>
    <lineage>
        <taxon>Bacteria</taxon>
        <taxon>Pseudomonadati</taxon>
        <taxon>Pseudomonadota</taxon>
        <taxon>Gammaproteobacteria</taxon>
        <taxon>Pseudomonadales</taxon>
        <taxon>Pseudomonadaceae</taxon>
        <taxon>Pseudomonas</taxon>
    </lineage>
</organism>
<evidence type="ECO:0000256" key="1">
    <source>
        <dbReference type="ARBA" id="ARBA00022649"/>
    </source>
</evidence>
<comment type="similarity">
    <text evidence="6">Belongs to the DarT ADP-ribosyltransferase family.</text>
</comment>
<evidence type="ECO:0000256" key="3">
    <source>
        <dbReference type="ARBA" id="ARBA00022679"/>
    </source>
</evidence>
<keyword evidence="2 6" id="KW-0328">Glycosyltransferase</keyword>
<evidence type="ECO:0000256" key="5">
    <source>
        <dbReference type="ARBA" id="ARBA00023125"/>
    </source>
</evidence>
<protein>
    <submittedName>
        <fullName evidence="8">DarT ssDNA thymidine ADP-ribosyltransferase family protein</fullName>
    </submittedName>
</protein>
<dbReference type="EMBL" id="JBINXB010000007">
    <property type="protein sequence ID" value="MFH6565914.1"/>
    <property type="molecule type" value="Genomic_DNA"/>
</dbReference>
<evidence type="ECO:0000256" key="6">
    <source>
        <dbReference type="PROSITE-ProRule" id="PRU01362"/>
    </source>
</evidence>
<keyword evidence="1 6" id="KW-1277">Toxin-antitoxin system</keyword>
<comment type="catalytic activity">
    <reaction evidence="6">
        <text>a thymidine in DNA + NAD(+) = an N-(ADP-alpha-D-ribosyl)-thymidine in DNA + nicotinamide + H(+)</text>
        <dbReference type="Rhea" id="RHEA:71651"/>
        <dbReference type="Rhea" id="RHEA-COMP:13556"/>
        <dbReference type="Rhea" id="RHEA-COMP:18051"/>
        <dbReference type="ChEBI" id="CHEBI:15378"/>
        <dbReference type="ChEBI" id="CHEBI:17154"/>
        <dbReference type="ChEBI" id="CHEBI:57540"/>
        <dbReference type="ChEBI" id="CHEBI:137386"/>
        <dbReference type="ChEBI" id="CHEBI:191199"/>
    </reaction>
</comment>
<dbReference type="Pfam" id="PF14487">
    <property type="entry name" value="DarT"/>
    <property type="match status" value="1"/>
</dbReference>
<sequence length="209" mass="23883">MPKRAIQTYSTHLGIPRLVHFTKAENLPMILRHGLYPLSRLNEIGAQPVVNDQLRLDGHPDSSSISIAFPNCQMFYRYRQENVTTEWIVMSLAPEVLWNKNVGFCKHNAADGRISTIPQATLQEPQSFYDMYNEIPNWQTRAEQRLRAYDPTDVQAEVLVFDIIEPRYIIAVDFNSLATRNTYMGQLGTIPGRLCGTNTGCFGTRSFNR</sequence>
<comment type="caution">
    <text evidence="8">The sequence shown here is derived from an EMBL/GenBank/DDBJ whole genome shotgun (WGS) entry which is preliminary data.</text>
</comment>
<proteinExistence type="inferred from homology"/>
<comment type="caution">
    <text evidence="6">Lacks conserved residue(s) required for the propagation of feature annotation.</text>
</comment>
<feature type="binding site" evidence="6">
    <location>
        <begin position="20"/>
        <end position="22"/>
    </location>
    <ligand>
        <name>NAD(+)</name>
        <dbReference type="ChEBI" id="CHEBI:57540"/>
    </ligand>
</feature>
<feature type="domain" description="DarT" evidence="7">
    <location>
        <begin position="16"/>
        <end position="203"/>
    </location>
</feature>
<name>A0ABW7LW57_9PSED</name>
<dbReference type="PROSITE" id="PS52018">
    <property type="entry name" value="DART"/>
    <property type="match status" value="1"/>
</dbReference>
<keyword evidence="5 6" id="KW-0238">DNA-binding</keyword>
<feature type="binding site" evidence="6">
    <location>
        <position position="55"/>
    </location>
    <ligand>
        <name>NAD(+)</name>
        <dbReference type="ChEBI" id="CHEBI:57540"/>
    </ligand>
</feature>
<reference evidence="8 9" key="1">
    <citation type="submission" date="2024-10" db="EMBL/GenBank/DDBJ databases">
        <title>Aeromonas and Pseudomonas from the Cagarras Archipelago, Rio de Janeiro, Brazil.</title>
        <authorList>
            <person name="Canellas A.L.B."/>
            <person name="Laport M.S."/>
        </authorList>
    </citation>
    <scope>NUCLEOTIDE SEQUENCE [LARGE SCALE GENOMIC DNA]</scope>
    <source>
        <strain evidence="8 9">CPF-4</strain>
    </source>
</reference>
<evidence type="ECO:0000256" key="4">
    <source>
        <dbReference type="ARBA" id="ARBA00022695"/>
    </source>
</evidence>
<dbReference type="InterPro" id="IPR029494">
    <property type="entry name" value="DarT"/>
</dbReference>
<feature type="active site" description="Proton acceptor" evidence="6">
    <location>
        <position position="55"/>
    </location>
</feature>
<dbReference type="Proteomes" id="UP001609821">
    <property type="component" value="Unassembled WGS sequence"/>
</dbReference>
<evidence type="ECO:0000313" key="9">
    <source>
        <dbReference type="Proteomes" id="UP001609821"/>
    </source>
</evidence>
<keyword evidence="4 6" id="KW-0548">Nucleotidyltransferase</keyword>